<organism evidence="2 3">
    <name type="scientific">Elysia crispata</name>
    <name type="common">lettuce slug</name>
    <dbReference type="NCBI Taxonomy" id="231223"/>
    <lineage>
        <taxon>Eukaryota</taxon>
        <taxon>Metazoa</taxon>
        <taxon>Spiralia</taxon>
        <taxon>Lophotrochozoa</taxon>
        <taxon>Mollusca</taxon>
        <taxon>Gastropoda</taxon>
        <taxon>Heterobranchia</taxon>
        <taxon>Euthyneura</taxon>
        <taxon>Panpulmonata</taxon>
        <taxon>Sacoglossa</taxon>
        <taxon>Placobranchoidea</taxon>
        <taxon>Plakobranchidae</taxon>
        <taxon>Elysia</taxon>
    </lineage>
</organism>
<protein>
    <submittedName>
        <fullName evidence="2">Uncharacterized protein</fullName>
    </submittedName>
</protein>
<keyword evidence="3" id="KW-1185">Reference proteome</keyword>
<dbReference type="EMBL" id="JAWDGP010006834">
    <property type="protein sequence ID" value="KAK3734932.1"/>
    <property type="molecule type" value="Genomic_DNA"/>
</dbReference>
<proteinExistence type="predicted"/>
<name>A0AAE1CU17_9GAST</name>
<evidence type="ECO:0000313" key="3">
    <source>
        <dbReference type="Proteomes" id="UP001283361"/>
    </source>
</evidence>
<evidence type="ECO:0000313" key="2">
    <source>
        <dbReference type="EMBL" id="KAK3734932.1"/>
    </source>
</evidence>
<gene>
    <name evidence="2" type="ORF">RRG08_038956</name>
</gene>
<dbReference type="AlphaFoldDB" id="A0AAE1CU17"/>
<evidence type="ECO:0000256" key="1">
    <source>
        <dbReference type="SAM" id="MobiDB-lite"/>
    </source>
</evidence>
<comment type="caution">
    <text evidence="2">The sequence shown here is derived from an EMBL/GenBank/DDBJ whole genome shotgun (WGS) entry which is preliminary data.</text>
</comment>
<feature type="compositionally biased region" description="Polar residues" evidence="1">
    <location>
        <begin position="140"/>
        <end position="150"/>
    </location>
</feature>
<feature type="compositionally biased region" description="Basic and acidic residues" evidence="1">
    <location>
        <begin position="126"/>
        <end position="135"/>
    </location>
</feature>
<accession>A0AAE1CU17</accession>
<feature type="region of interest" description="Disordered" evidence="1">
    <location>
        <begin position="122"/>
        <end position="150"/>
    </location>
</feature>
<reference evidence="2" key="1">
    <citation type="journal article" date="2023" name="G3 (Bethesda)">
        <title>A reference genome for the long-term kleptoplast-retaining sea slug Elysia crispata morphotype clarki.</title>
        <authorList>
            <person name="Eastman K.E."/>
            <person name="Pendleton A.L."/>
            <person name="Shaikh M.A."/>
            <person name="Suttiyut T."/>
            <person name="Ogas R."/>
            <person name="Tomko P."/>
            <person name="Gavelis G."/>
            <person name="Widhalm J.R."/>
            <person name="Wisecaver J.H."/>
        </authorList>
    </citation>
    <scope>NUCLEOTIDE SEQUENCE</scope>
    <source>
        <strain evidence="2">ECLA1</strain>
    </source>
</reference>
<sequence>MISFHVMKSTISWCLDNLYFVYQRKERHTQDDLEEYPRIPIEKSNSLAGREVFELRRHTQRPALAHLNLPAVLDPDPRSRSLLVTNVWPVMGLLRQVVSGPEKLGHRNYDKVTTSWCSQKPLVVGDKQRQPEGSDKSFLSPGSASRRTEV</sequence>
<dbReference type="Proteomes" id="UP001283361">
    <property type="component" value="Unassembled WGS sequence"/>
</dbReference>